<organism evidence="3 4">
    <name type="scientific">Zhihengliuella salsuginis</name>
    <dbReference type="NCBI Taxonomy" id="578222"/>
    <lineage>
        <taxon>Bacteria</taxon>
        <taxon>Bacillati</taxon>
        <taxon>Actinomycetota</taxon>
        <taxon>Actinomycetes</taxon>
        <taxon>Micrococcales</taxon>
        <taxon>Micrococcaceae</taxon>
        <taxon>Zhihengliuella</taxon>
    </lineage>
</organism>
<dbReference type="PRINTS" id="PR00038">
    <property type="entry name" value="HTHLUXR"/>
</dbReference>
<dbReference type="Proteomes" id="UP000642819">
    <property type="component" value="Unassembled WGS sequence"/>
</dbReference>
<dbReference type="InterPro" id="IPR039420">
    <property type="entry name" value="WalR-like"/>
</dbReference>
<feature type="domain" description="HTH luxR-type" evidence="2">
    <location>
        <begin position="713"/>
        <end position="778"/>
    </location>
</feature>
<dbReference type="InterPro" id="IPR000792">
    <property type="entry name" value="Tscrpt_reg_LuxR_C"/>
</dbReference>
<dbReference type="RefSeq" id="WP_189349175.1">
    <property type="nucleotide sequence ID" value="NZ_BMXK01000004.1"/>
</dbReference>
<evidence type="ECO:0000256" key="1">
    <source>
        <dbReference type="ARBA" id="ARBA00023125"/>
    </source>
</evidence>
<comment type="caution">
    <text evidence="3">The sequence shown here is derived from an EMBL/GenBank/DDBJ whole genome shotgun (WGS) entry which is preliminary data.</text>
</comment>
<dbReference type="Pfam" id="PF00196">
    <property type="entry name" value="GerE"/>
    <property type="match status" value="1"/>
</dbReference>
<evidence type="ECO:0000313" key="4">
    <source>
        <dbReference type="Proteomes" id="UP000642819"/>
    </source>
</evidence>
<gene>
    <name evidence="3" type="ORF">GCM10008096_11500</name>
</gene>
<evidence type="ECO:0000313" key="3">
    <source>
        <dbReference type="EMBL" id="GHD04319.1"/>
    </source>
</evidence>
<dbReference type="PANTHER" id="PTHR43214:SF43">
    <property type="entry name" value="TWO-COMPONENT RESPONSE REGULATOR"/>
    <property type="match status" value="1"/>
</dbReference>
<evidence type="ECO:0000259" key="2">
    <source>
        <dbReference type="PROSITE" id="PS50043"/>
    </source>
</evidence>
<dbReference type="CDD" id="cd06170">
    <property type="entry name" value="LuxR_C_like"/>
    <property type="match status" value="1"/>
</dbReference>
<dbReference type="InterPro" id="IPR036388">
    <property type="entry name" value="WH-like_DNA-bd_sf"/>
</dbReference>
<dbReference type="SMART" id="SM00421">
    <property type="entry name" value="HTH_LUXR"/>
    <property type="match status" value="1"/>
</dbReference>
<dbReference type="Gene3D" id="1.10.10.10">
    <property type="entry name" value="Winged helix-like DNA-binding domain superfamily/Winged helix DNA-binding domain"/>
    <property type="match status" value="1"/>
</dbReference>
<keyword evidence="4" id="KW-1185">Reference proteome</keyword>
<sequence>MDDLTAPSATPAWPRLEARLGPARLIGLHGPAGTGRYDVAAAWAAHRRQQTGAPAATIGPDAFFGDPATGADALRRAIANARADDPATSVAVVLPPNPALADVVRDLGGLIADPRDLLLTRDEARQAAALRYPGGAVVPFETWFDAAWVAVGGWLRGLDSLLARGGDPADAAAALQPAADDAWLPWIAAQPAAEELMRIGQFPFVTAEALAQAESGTLALGLGAARRAGIVQGDRVPLVVRRACTSALYERDPAAARDGVREVARALFGAGEYAEGIRTALEAGEWETLVPLLLAGWARLLNDDQALLIRGFRAVPRHLASRYPVIRAGQVLLDPDELNTALPVTNEPDESEILAELRAEHRSTRARQRPLALTTATGLMIYERRLGMYESAHATASDTLKISSAASNDVGPSAHAIAGFEIGLTSLLADDLPQAFAGYELSHNRARRVPHWTALKVSSGELAMLHAVRGDLRAATEWLERGRELVAGHGRHTRAEGALAVAAALTAVDQFDVDGARRELAALPAFPDNSDKWPFHLLALGRLALIEGRVGDIDRMLERSVVDRAVAARSPIAVRLTAVLRAEAAMARQRPHEALRIAETLLGDAVDGLVYRAWASIGLGGTADGRGLARRALALDPPPRARKIAEGLLAATGRGLDDVDAFVAGYPDRPHSLIGLMPLWQVPERRERVRALEAFAPEELARLDRLRLFPFPGADERPRLTRREVDILRCLGRGLTRKEMAEELFVSDNTVKTQTSSLYAKLGVSSRRDALAAADGWGLA</sequence>
<dbReference type="SUPFAM" id="SSF46894">
    <property type="entry name" value="C-terminal effector domain of the bipartite response regulators"/>
    <property type="match status" value="1"/>
</dbReference>
<dbReference type="PROSITE" id="PS50043">
    <property type="entry name" value="HTH_LUXR_2"/>
    <property type="match status" value="1"/>
</dbReference>
<dbReference type="InterPro" id="IPR016032">
    <property type="entry name" value="Sig_transdc_resp-reg_C-effctor"/>
</dbReference>
<dbReference type="PANTHER" id="PTHR43214">
    <property type="entry name" value="TWO-COMPONENT RESPONSE REGULATOR"/>
    <property type="match status" value="1"/>
</dbReference>
<proteinExistence type="predicted"/>
<dbReference type="EMBL" id="BMXK01000004">
    <property type="protein sequence ID" value="GHD04319.1"/>
    <property type="molecule type" value="Genomic_DNA"/>
</dbReference>
<name>A0ABQ3GH84_9MICC</name>
<accession>A0ABQ3GH84</accession>
<reference evidence="4" key="1">
    <citation type="journal article" date="2019" name="Int. J. Syst. Evol. Microbiol.">
        <title>The Global Catalogue of Microorganisms (GCM) 10K type strain sequencing project: providing services to taxonomists for standard genome sequencing and annotation.</title>
        <authorList>
            <consortium name="The Broad Institute Genomics Platform"/>
            <consortium name="The Broad Institute Genome Sequencing Center for Infectious Disease"/>
            <person name="Wu L."/>
            <person name="Ma J."/>
        </authorList>
    </citation>
    <scope>NUCLEOTIDE SEQUENCE [LARGE SCALE GENOMIC DNA]</scope>
    <source>
        <strain evidence="4">KCTC 19466</strain>
    </source>
</reference>
<protein>
    <recommendedName>
        <fullName evidence="2">HTH luxR-type domain-containing protein</fullName>
    </recommendedName>
</protein>
<keyword evidence="1" id="KW-0238">DNA-binding</keyword>